<gene>
    <name evidence="2" type="ORF">ENP55_02890</name>
</gene>
<sequence length="210" mass="23679">MRHTWFRLANTLLLILLTISTTVSANAESVVYQPGDWASYRASLNIGGVECVYRIRLTVKDVNGTIVKYSLALEQLEKGDEQKCQLISTLILLGLTFSTNIEKDVSTLTPESKEVLINPSYTGMYTTSDGALISYTRGVLTMLEQESSDIIVTRVKIELVDTSIFLIKLYGWRPYIVIAGIAIVLIAVAVWLIRRLRRKVEKPLSQFEFR</sequence>
<evidence type="ECO:0000256" key="1">
    <source>
        <dbReference type="SAM" id="Phobius"/>
    </source>
</evidence>
<accession>A0A7C2FNZ2</accession>
<evidence type="ECO:0000313" key="2">
    <source>
        <dbReference type="EMBL" id="HEF87239.1"/>
    </source>
</evidence>
<name>A0A7C2FNZ2_9CREN</name>
<protein>
    <submittedName>
        <fullName evidence="2">Uncharacterized protein</fullName>
    </submittedName>
</protein>
<keyword evidence="1" id="KW-1133">Transmembrane helix</keyword>
<dbReference type="EMBL" id="DSJT01000013">
    <property type="protein sequence ID" value="HEF87239.1"/>
    <property type="molecule type" value="Genomic_DNA"/>
</dbReference>
<dbReference type="AlphaFoldDB" id="A0A7C2FNZ2"/>
<organism evidence="2">
    <name type="scientific">Thermosphaera aggregans</name>
    <dbReference type="NCBI Taxonomy" id="54254"/>
    <lineage>
        <taxon>Archaea</taxon>
        <taxon>Thermoproteota</taxon>
        <taxon>Thermoprotei</taxon>
        <taxon>Desulfurococcales</taxon>
        <taxon>Desulfurococcaceae</taxon>
        <taxon>Thermosphaera</taxon>
    </lineage>
</organism>
<comment type="caution">
    <text evidence="2">The sequence shown here is derived from an EMBL/GenBank/DDBJ whole genome shotgun (WGS) entry which is preliminary data.</text>
</comment>
<keyword evidence="1" id="KW-0472">Membrane</keyword>
<proteinExistence type="predicted"/>
<reference evidence="2" key="1">
    <citation type="journal article" date="2020" name="mSystems">
        <title>Genome- and Community-Level Interaction Insights into Carbon Utilization and Element Cycling Functions of Hydrothermarchaeota in Hydrothermal Sediment.</title>
        <authorList>
            <person name="Zhou Z."/>
            <person name="Liu Y."/>
            <person name="Xu W."/>
            <person name="Pan J."/>
            <person name="Luo Z.H."/>
            <person name="Li M."/>
        </authorList>
    </citation>
    <scope>NUCLEOTIDE SEQUENCE [LARGE SCALE GENOMIC DNA]</scope>
    <source>
        <strain evidence="2">SpSt-23</strain>
    </source>
</reference>
<keyword evidence="1" id="KW-0812">Transmembrane</keyword>
<feature type="transmembrane region" description="Helical" evidence="1">
    <location>
        <begin position="172"/>
        <end position="193"/>
    </location>
</feature>